<feature type="region of interest" description="Disordered" evidence="1">
    <location>
        <begin position="1"/>
        <end position="40"/>
    </location>
</feature>
<organism evidence="2 3">
    <name type="scientific">Daphnia pulex</name>
    <name type="common">Water flea</name>
    <dbReference type="NCBI Taxonomy" id="6669"/>
    <lineage>
        <taxon>Eukaryota</taxon>
        <taxon>Metazoa</taxon>
        <taxon>Ecdysozoa</taxon>
        <taxon>Arthropoda</taxon>
        <taxon>Crustacea</taxon>
        <taxon>Branchiopoda</taxon>
        <taxon>Diplostraca</taxon>
        <taxon>Cladocera</taxon>
        <taxon>Anomopoda</taxon>
        <taxon>Daphniidae</taxon>
        <taxon>Daphnia</taxon>
    </lineage>
</organism>
<dbReference type="HOGENOM" id="CLU_2087205_0_0_1"/>
<evidence type="ECO:0000256" key="1">
    <source>
        <dbReference type="SAM" id="MobiDB-lite"/>
    </source>
</evidence>
<name>E9HH73_DAPPU</name>
<dbReference type="InParanoid" id="E9HH73"/>
<protein>
    <submittedName>
        <fullName evidence="2">Uncharacterized protein</fullName>
    </submittedName>
</protein>
<evidence type="ECO:0000313" key="3">
    <source>
        <dbReference type="Proteomes" id="UP000000305"/>
    </source>
</evidence>
<dbReference type="AlphaFoldDB" id="E9HH73"/>
<gene>
    <name evidence="2" type="ORF">DAPPUDRAFT_114153</name>
</gene>
<keyword evidence="3" id="KW-1185">Reference proteome</keyword>
<dbReference type="Proteomes" id="UP000000305">
    <property type="component" value="Unassembled WGS sequence"/>
</dbReference>
<evidence type="ECO:0000313" key="2">
    <source>
        <dbReference type="EMBL" id="EFX68890.1"/>
    </source>
</evidence>
<dbReference type="EMBL" id="GL732646">
    <property type="protein sequence ID" value="EFX68890.1"/>
    <property type="molecule type" value="Genomic_DNA"/>
</dbReference>
<sequence length="117" mass="12396">MASQQQQAGYTPGPSPGGSQTQQPNGGGGNPSPMNGGRNVAMAMNTINLSAMNSMMPSLAYNGMAGMTMASMNAAGLQQSMGHPVMSSNYTIMPRVRDSSCQEIFRCSQKVLIKRYR</sequence>
<reference evidence="2 3" key="1">
    <citation type="journal article" date="2011" name="Science">
        <title>The ecoresponsive genome of Daphnia pulex.</title>
        <authorList>
            <person name="Colbourne J.K."/>
            <person name="Pfrender M.E."/>
            <person name="Gilbert D."/>
            <person name="Thomas W.K."/>
            <person name="Tucker A."/>
            <person name="Oakley T.H."/>
            <person name="Tokishita S."/>
            <person name="Aerts A."/>
            <person name="Arnold G.J."/>
            <person name="Basu M.K."/>
            <person name="Bauer D.J."/>
            <person name="Caceres C.E."/>
            <person name="Carmel L."/>
            <person name="Casola C."/>
            <person name="Choi J.H."/>
            <person name="Detter J.C."/>
            <person name="Dong Q."/>
            <person name="Dusheyko S."/>
            <person name="Eads B.D."/>
            <person name="Frohlich T."/>
            <person name="Geiler-Samerotte K.A."/>
            <person name="Gerlach D."/>
            <person name="Hatcher P."/>
            <person name="Jogdeo S."/>
            <person name="Krijgsveld J."/>
            <person name="Kriventseva E.V."/>
            <person name="Kultz D."/>
            <person name="Laforsch C."/>
            <person name="Lindquist E."/>
            <person name="Lopez J."/>
            <person name="Manak J.R."/>
            <person name="Muller J."/>
            <person name="Pangilinan J."/>
            <person name="Patwardhan R.P."/>
            <person name="Pitluck S."/>
            <person name="Pritham E.J."/>
            <person name="Rechtsteiner A."/>
            <person name="Rho M."/>
            <person name="Rogozin I.B."/>
            <person name="Sakarya O."/>
            <person name="Salamov A."/>
            <person name="Schaack S."/>
            <person name="Shapiro H."/>
            <person name="Shiga Y."/>
            <person name="Skalitzky C."/>
            <person name="Smith Z."/>
            <person name="Souvorov A."/>
            <person name="Sung W."/>
            <person name="Tang Z."/>
            <person name="Tsuchiya D."/>
            <person name="Tu H."/>
            <person name="Vos H."/>
            <person name="Wang M."/>
            <person name="Wolf Y.I."/>
            <person name="Yamagata H."/>
            <person name="Yamada T."/>
            <person name="Ye Y."/>
            <person name="Shaw J.R."/>
            <person name="Andrews J."/>
            <person name="Crease T.J."/>
            <person name="Tang H."/>
            <person name="Lucas S.M."/>
            <person name="Robertson H.M."/>
            <person name="Bork P."/>
            <person name="Koonin E.V."/>
            <person name="Zdobnov E.M."/>
            <person name="Grigoriev I.V."/>
            <person name="Lynch M."/>
            <person name="Boore J.L."/>
        </authorList>
    </citation>
    <scope>NUCLEOTIDE SEQUENCE [LARGE SCALE GENOMIC DNA]</scope>
</reference>
<proteinExistence type="predicted"/>
<dbReference type="KEGG" id="dpx:DAPPUDRAFT_114153"/>
<accession>E9HH73</accession>